<organism evidence="1 2">
    <name type="scientific">Enterovibrio norvegicus DSM 15893</name>
    <dbReference type="NCBI Taxonomy" id="1121869"/>
    <lineage>
        <taxon>Bacteria</taxon>
        <taxon>Pseudomonadati</taxon>
        <taxon>Pseudomonadota</taxon>
        <taxon>Gammaproteobacteria</taxon>
        <taxon>Vibrionales</taxon>
        <taxon>Vibrionaceae</taxon>
        <taxon>Enterovibrio</taxon>
    </lineage>
</organism>
<evidence type="ECO:0000313" key="2">
    <source>
        <dbReference type="Proteomes" id="UP000182692"/>
    </source>
</evidence>
<accession>A0A1I5U4V5</accession>
<reference evidence="1 2" key="1">
    <citation type="submission" date="2016-10" db="EMBL/GenBank/DDBJ databases">
        <authorList>
            <person name="de Groot N.N."/>
        </authorList>
    </citation>
    <scope>NUCLEOTIDE SEQUENCE [LARGE SCALE GENOMIC DNA]</scope>
    <source>
        <strain evidence="1 2">DSM 15893</strain>
    </source>
</reference>
<evidence type="ECO:0000313" key="1">
    <source>
        <dbReference type="EMBL" id="SFP89947.1"/>
    </source>
</evidence>
<dbReference type="EMBL" id="FOWR01000029">
    <property type="protein sequence ID" value="SFP89947.1"/>
    <property type="molecule type" value="Genomic_DNA"/>
</dbReference>
<dbReference type="AlphaFoldDB" id="A0A1I5U4V5"/>
<proteinExistence type="predicted"/>
<dbReference type="STRING" id="1121869.SAMN03084138_03447"/>
<sequence length="39" mass="4536">MARQHLPAAKKVIFVTLFLFQKRNLKVSPAKGKQKRKDL</sequence>
<protein>
    <submittedName>
        <fullName evidence="1">Uncharacterized protein</fullName>
    </submittedName>
</protein>
<name>A0A1I5U4V5_9GAMM</name>
<dbReference type="Proteomes" id="UP000182692">
    <property type="component" value="Unassembled WGS sequence"/>
</dbReference>
<gene>
    <name evidence="1" type="ORF">SAMN03084138_03447</name>
</gene>